<dbReference type="InterPro" id="IPR024586">
    <property type="entry name" value="DnaJ-like_C11_C"/>
</dbReference>
<dbReference type="EMBL" id="RWGY01000011">
    <property type="protein sequence ID" value="TVU32062.1"/>
    <property type="molecule type" value="Genomic_DNA"/>
</dbReference>
<dbReference type="CDD" id="cd06257">
    <property type="entry name" value="DnaJ"/>
    <property type="match status" value="1"/>
</dbReference>
<dbReference type="Proteomes" id="UP000324897">
    <property type="component" value="Chromosome 1"/>
</dbReference>
<dbReference type="PROSITE" id="PS50076">
    <property type="entry name" value="DNAJ_2"/>
    <property type="match status" value="1"/>
</dbReference>
<feature type="domain" description="J" evidence="4">
    <location>
        <begin position="12"/>
        <end position="80"/>
    </location>
</feature>
<comment type="subcellular location">
    <subcellularLocation>
        <location evidence="1">Membrane</location>
    </subcellularLocation>
</comment>
<dbReference type="InterPro" id="IPR036869">
    <property type="entry name" value="J_dom_sf"/>
</dbReference>
<evidence type="ECO:0000313" key="7">
    <source>
        <dbReference type="Proteomes" id="UP000324897"/>
    </source>
</evidence>
<dbReference type="PANTHER" id="PTHR44914">
    <property type="entry name" value="CHAPERONE PROTEIN DNAJ 13"/>
    <property type="match status" value="1"/>
</dbReference>
<name>A0A5J9V7A3_9POAL</name>
<dbReference type="Gene3D" id="1.10.287.110">
    <property type="entry name" value="DnaJ domain"/>
    <property type="match status" value="1"/>
</dbReference>
<evidence type="ECO:0000256" key="3">
    <source>
        <dbReference type="ARBA" id="ARBA00023186"/>
    </source>
</evidence>
<dbReference type="Gramene" id="TVU32057">
    <property type="protein sequence ID" value="TVU32057"/>
    <property type="gene ID" value="EJB05_23775"/>
</dbReference>
<dbReference type="InterPro" id="IPR018253">
    <property type="entry name" value="DnaJ_domain_CS"/>
</dbReference>
<reference evidence="6 7" key="1">
    <citation type="journal article" date="2019" name="Sci. Rep.">
        <title>A high-quality genome of Eragrostis curvula grass provides insights into Poaceae evolution and supports new strategies to enhance forage quality.</title>
        <authorList>
            <person name="Carballo J."/>
            <person name="Santos B.A.C.M."/>
            <person name="Zappacosta D."/>
            <person name="Garbus I."/>
            <person name="Selva J.P."/>
            <person name="Gallo C.A."/>
            <person name="Diaz A."/>
            <person name="Albertini E."/>
            <person name="Caccamo M."/>
            <person name="Echenique V."/>
        </authorList>
    </citation>
    <scope>NUCLEOTIDE SEQUENCE [LARGE SCALE GENOMIC DNA]</scope>
    <source>
        <strain evidence="7">cv. Victoria</strain>
        <tissue evidence="6">Leaf</tissue>
    </source>
</reference>
<gene>
    <name evidence="5" type="ORF">EJB05_23775</name>
    <name evidence="6" type="ORF">EJB05_23780</name>
</gene>
<dbReference type="SUPFAM" id="SSF46565">
    <property type="entry name" value="Chaperone J-domain"/>
    <property type="match status" value="1"/>
</dbReference>
<evidence type="ECO:0000256" key="2">
    <source>
        <dbReference type="ARBA" id="ARBA00023136"/>
    </source>
</evidence>
<keyword evidence="2" id="KW-0472">Membrane</keyword>
<protein>
    <recommendedName>
        <fullName evidence="4">J domain-containing protein</fullName>
    </recommendedName>
</protein>
<dbReference type="GO" id="GO:0016020">
    <property type="term" value="C:membrane"/>
    <property type="evidence" value="ECO:0007669"/>
    <property type="project" value="UniProtKB-SubCell"/>
</dbReference>
<dbReference type="Pfam" id="PF22774">
    <property type="entry name" value="DNAJC11_beta-barrel"/>
    <property type="match status" value="1"/>
</dbReference>
<dbReference type="Pfam" id="PF00226">
    <property type="entry name" value="DnaJ"/>
    <property type="match status" value="1"/>
</dbReference>
<dbReference type="PRINTS" id="PR00625">
    <property type="entry name" value="JDOMAIN"/>
</dbReference>
<keyword evidence="3" id="KW-0143">Chaperone</keyword>
<dbReference type="SMART" id="SM00271">
    <property type="entry name" value="DnaJ"/>
    <property type="match status" value="1"/>
</dbReference>
<evidence type="ECO:0000313" key="6">
    <source>
        <dbReference type="EMBL" id="TVU32062.1"/>
    </source>
</evidence>
<dbReference type="PROSITE" id="PS00636">
    <property type="entry name" value="DNAJ_1"/>
    <property type="match status" value="1"/>
</dbReference>
<proteinExistence type="predicted"/>
<keyword evidence="7" id="KW-1185">Reference proteome</keyword>
<dbReference type="Gramene" id="TVU32062">
    <property type="protein sequence ID" value="TVU32062"/>
    <property type="gene ID" value="EJB05_23780"/>
</dbReference>
<evidence type="ECO:0000256" key="1">
    <source>
        <dbReference type="ARBA" id="ARBA00004370"/>
    </source>
</evidence>
<dbReference type="Pfam" id="PF11875">
    <property type="entry name" value="DnaJ-like_C11_C"/>
    <property type="match status" value="1"/>
</dbReference>
<comment type="caution">
    <text evidence="6">The sequence shown here is derived from an EMBL/GenBank/DDBJ whole genome shotgun (WGS) entry which is preliminary data.</text>
</comment>
<sequence length="514" mass="56880">MASTPEPENGRELYALLHLSPDASDEEIRRAYRQFAQIYHPDKYQDLQMKDVATENFQRIRDAYEILSDENKRQIYDIYGMEGLTSGLELGPKLSKPEEIKEQLERLRRRKEEEKLFVHARSTGSILANFSIPQYLDGDGIMGGMGMSSAVELPVSKQDTVTVSGNLVVNGSRGTGAASTVLRHELSSVSSIEFMATAGLRSVLGVQTVRHISPHSTATSGLAVSLRDGSINLSNAWTRQLTESCVGNIQLVLGDESSIAVGWQKKDEKCSAAGEVKFGTNSFGASAHYTHRFSLKSHGRIAGRIGSTALDFEIGGGRRISEFSTVRMMYNIGIQGVSWRFELNRAGQKLVIPVLLSTDLNALFATTAFAIPSTLYFLLQLTEARKAAKKAQKLLEPVSNRKKNRQLENDGLVITRALYGNSKKVRESSDFNEINDDVASQVFDVTIPLNFLITEAGQLKLHEGIKKSGIMGFYDPCPGDPKLLVVEYTFHGRKYKAMAEDREALLIPQDIHQI</sequence>
<dbReference type="OrthoDB" id="10250354at2759"/>
<dbReference type="GO" id="GO:0005783">
    <property type="term" value="C:endoplasmic reticulum"/>
    <property type="evidence" value="ECO:0007669"/>
    <property type="project" value="UniProtKB-ARBA"/>
</dbReference>
<evidence type="ECO:0000313" key="5">
    <source>
        <dbReference type="EMBL" id="TVU32057.1"/>
    </source>
</evidence>
<dbReference type="InterPro" id="IPR055225">
    <property type="entry name" value="DNAJC11-like_beta-barrel"/>
</dbReference>
<evidence type="ECO:0000259" key="4">
    <source>
        <dbReference type="PROSITE" id="PS50076"/>
    </source>
</evidence>
<dbReference type="PANTHER" id="PTHR44914:SF1">
    <property type="entry name" value="CHAPERONE PROTEIN DNAJ 13"/>
    <property type="match status" value="1"/>
</dbReference>
<accession>A0A5J9V7A3</accession>
<dbReference type="EMBL" id="RWGY01000011">
    <property type="protein sequence ID" value="TVU32057.1"/>
    <property type="molecule type" value="Genomic_DNA"/>
</dbReference>
<organism evidence="6 7">
    <name type="scientific">Eragrostis curvula</name>
    <name type="common">weeping love grass</name>
    <dbReference type="NCBI Taxonomy" id="38414"/>
    <lineage>
        <taxon>Eukaryota</taxon>
        <taxon>Viridiplantae</taxon>
        <taxon>Streptophyta</taxon>
        <taxon>Embryophyta</taxon>
        <taxon>Tracheophyta</taxon>
        <taxon>Spermatophyta</taxon>
        <taxon>Magnoliopsida</taxon>
        <taxon>Liliopsida</taxon>
        <taxon>Poales</taxon>
        <taxon>Poaceae</taxon>
        <taxon>PACMAD clade</taxon>
        <taxon>Chloridoideae</taxon>
        <taxon>Eragrostideae</taxon>
        <taxon>Eragrostidinae</taxon>
        <taxon>Eragrostis</taxon>
    </lineage>
</organism>
<dbReference type="InterPro" id="IPR042162">
    <property type="entry name" value="AtJ13"/>
</dbReference>
<dbReference type="AlphaFoldDB" id="A0A5J9V7A3"/>
<dbReference type="InterPro" id="IPR001623">
    <property type="entry name" value="DnaJ_domain"/>
</dbReference>